<organism evidence="2 3">
    <name type="scientific">Polycladomyces subterraneus</name>
    <dbReference type="NCBI Taxonomy" id="1016997"/>
    <lineage>
        <taxon>Bacteria</taxon>
        <taxon>Bacillati</taxon>
        <taxon>Bacillota</taxon>
        <taxon>Bacilli</taxon>
        <taxon>Bacillales</taxon>
        <taxon>Thermoactinomycetaceae</taxon>
        <taxon>Polycladomyces</taxon>
    </lineage>
</organism>
<accession>A0ABT8ILF0</accession>
<evidence type="ECO:0000259" key="1">
    <source>
        <dbReference type="Pfam" id="PF15607"/>
    </source>
</evidence>
<dbReference type="EMBL" id="JANRHH010000029">
    <property type="protein sequence ID" value="MDN4593530.1"/>
    <property type="molecule type" value="Genomic_DNA"/>
</dbReference>
<proteinExistence type="predicted"/>
<evidence type="ECO:0000313" key="2">
    <source>
        <dbReference type="EMBL" id="MDN4593530.1"/>
    </source>
</evidence>
<reference evidence="2" key="1">
    <citation type="submission" date="2022-08" db="EMBL/GenBank/DDBJ databases">
        <title>Polycladomyces zharkentsis sp. nov., a novel thermophilic CMC and starch-degrading bacterium isolated from a geothermal spring in Kazakhstan.</title>
        <authorList>
            <person name="Mashzhan A."/>
            <person name="Kistaubaeva A."/>
            <person name="Javier-Lopez R."/>
            <person name="Birkeland N.-K."/>
        </authorList>
    </citation>
    <scope>NUCLEOTIDE SEQUENCE</scope>
    <source>
        <strain evidence="2">KSR 13</strain>
    </source>
</reference>
<keyword evidence="3" id="KW-1185">Reference proteome</keyword>
<name>A0ABT8ILF0_9BACL</name>
<feature type="domain" description="Bacterial toxin 44" evidence="1">
    <location>
        <begin position="125"/>
        <end position="221"/>
    </location>
</feature>
<dbReference type="Pfam" id="PF15607">
    <property type="entry name" value="Ntox44"/>
    <property type="match status" value="1"/>
</dbReference>
<evidence type="ECO:0000313" key="3">
    <source>
        <dbReference type="Proteomes" id="UP001174196"/>
    </source>
</evidence>
<dbReference type="RefSeq" id="WP_301238243.1">
    <property type="nucleotide sequence ID" value="NZ_JANRHH010000029.1"/>
</dbReference>
<protein>
    <submittedName>
        <fullName evidence="2">Polymorphic toxin type 44 domain-containing protein</fullName>
    </submittedName>
</protein>
<gene>
    <name evidence="2" type="ORF">NWF35_06360</name>
</gene>
<dbReference type="Proteomes" id="UP001174196">
    <property type="component" value="Unassembled WGS sequence"/>
</dbReference>
<sequence length="262" mass="30661">MTSKRFRFILIAILLPLLFIVIHRVEFVFAAPPEIHPPEIHPPEINSPEVNPPQLKGKNGNFSEPSGFQENITHNNRVQLDFTNGDRSINFIHQEIIRNLKSEEFKKMKEDWSHWYTRPIALYRFYQMVKTNGPWDHKPQLQKLLGLKEQGGNYHYPIRGDNEHEYAYDLYSNIHYAYIGRAIGMPEWLLTKAANAHLPGVGRKDPGDDISVQIGYDLYDKHKDNPGEITPEEIRKAILAKRKDYEKVMDETWQMKKIEDGR</sequence>
<dbReference type="InterPro" id="IPR028946">
    <property type="entry name" value="Ntox44"/>
</dbReference>
<comment type="caution">
    <text evidence="2">The sequence shown here is derived from an EMBL/GenBank/DDBJ whole genome shotgun (WGS) entry which is preliminary data.</text>
</comment>